<evidence type="ECO:0000256" key="1">
    <source>
        <dbReference type="SAM" id="Phobius"/>
    </source>
</evidence>
<feature type="transmembrane region" description="Helical" evidence="1">
    <location>
        <begin position="162"/>
        <end position="183"/>
    </location>
</feature>
<dbReference type="AlphaFoldDB" id="A0A4Z1ELA3"/>
<keyword evidence="1" id="KW-1133">Transmembrane helix</keyword>
<comment type="caution">
    <text evidence="2">The sequence shown here is derived from an EMBL/GenBank/DDBJ whole genome shotgun (WGS) entry which is preliminary data.</text>
</comment>
<feature type="transmembrane region" description="Helical" evidence="1">
    <location>
        <begin position="53"/>
        <end position="70"/>
    </location>
</feature>
<keyword evidence="1" id="KW-0472">Membrane</keyword>
<dbReference type="EMBL" id="PQXH01000104">
    <property type="protein sequence ID" value="TGO11672.1"/>
    <property type="molecule type" value="Genomic_DNA"/>
</dbReference>
<organism evidence="2 3">
    <name type="scientific">Botrytis tulipae</name>
    <dbReference type="NCBI Taxonomy" id="87230"/>
    <lineage>
        <taxon>Eukaryota</taxon>
        <taxon>Fungi</taxon>
        <taxon>Dikarya</taxon>
        <taxon>Ascomycota</taxon>
        <taxon>Pezizomycotina</taxon>
        <taxon>Leotiomycetes</taxon>
        <taxon>Helotiales</taxon>
        <taxon>Sclerotiniaceae</taxon>
        <taxon>Botrytis</taxon>
    </lineage>
</organism>
<proteinExistence type="predicted"/>
<reference evidence="2 3" key="1">
    <citation type="submission" date="2017-12" db="EMBL/GenBank/DDBJ databases">
        <title>Comparative genomics of Botrytis spp.</title>
        <authorList>
            <person name="Valero-Jimenez C.A."/>
            <person name="Tapia P."/>
            <person name="Veloso J."/>
            <person name="Silva-Moreno E."/>
            <person name="Staats M."/>
            <person name="Valdes J.H."/>
            <person name="Van Kan J.A.L."/>
        </authorList>
    </citation>
    <scope>NUCLEOTIDE SEQUENCE [LARGE SCALE GENOMIC DNA]</scope>
    <source>
        <strain evidence="2 3">Bt9001</strain>
    </source>
</reference>
<evidence type="ECO:0000313" key="3">
    <source>
        <dbReference type="Proteomes" id="UP000297777"/>
    </source>
</evidence>
<keyword evidence="1" id="KW-0812">Transmembrane</keyword>
<sequence length="334" mass="39543">MKFPTIEPEDKFPRVPNALAFIVYRFLPVFCLTTFTCWFLQRHSLLVSDWDVYWMYIVMLTWIPVAIGSSRSGRNNEKGIARCQDSILSKNFSPSEKLSQVRLLLESYDESKSPDFPFGFRRKSWTAERRKREIQLQKERFAYILSGSRQGIPNLTSLQEHIYLFLMWMVTSFLTVRIFRLEIRSWDHFLGYLTFGKIHHILCFVCILILLCRFNFQYGMWTSWNVATLGWIGKHIRYYCGSIDYERATENKRTELEWWIEGILRDNSDSFALAEERRRIIIAPIQRMIRENTFCEGLAMAGEIRAQKKRELEDQICSDCESAHCCLSKNVKLP</sequence>
<feature type="transmembrane region" description="Helical" evidence="1">
    <location>
        <begin position="189"/>
        <end position="211"/>
    </location>
</feature>
<feature type="transmembrane region" description="Helical" evidence="1">
    <location>
        <begin position="21"/>
        <end position="41"/>
    </location>
</feature>
<name>A0A4Z1ELA3_9HELO</name>
<accession>A0A4Z1ELA3</accession>
<dbReference type="OrthoDB" id="3552652at2759"/>
<keyword evidence="3" id="KW-1185">Reference proteome</keyword>
<evidence type="ECO:0000313" key="2">
    <source>
        <dbReference type="EMBL" id="TGO11672.1"/>
    </source>
</evidence>
<gene>
    <name evidence="2" type="ORF">BTUL_0104g00170</name>
</gene>
<dbReference type="Proteomes" id="UP000297777">
    <property type="component" value="Unassembled WGS sequence"/>
</dbReference>
<protein>
    <submittedName>
        <fullName evidence="2">Uncharacterized protein</fullName>
    </submittedName>
</protein>